<keyword evidence="10" id="KW-0175">Coiled coil</keyword>
<keyword evidence="11 15" id="KW-0443">Lipid metabolism</keyword>
<evidence type="ECO:0000256" key="15">
    <source>
        <dbReference type="RuleBase" id="RU363109"/>
    </source>
</evidence>
<evidence type="ECO:0000256" key="13">
    <source>
        <dbReference type="ARBA" id="ARBA00023160"/>
    </source>
</evidence>
<comment type="caution">
    <text evidence="17">The sequence shown here is derived from an EMBL/GenBank/DDBJ whole genome shotgun (WGS) entry which is preliminary data.</text>
</comment>
<evidence type="ECO:0000256" key="3">
    <source>
        <dbReference type="ARBA" id="ARBA00007811"/>
    </source>
</evidence>
<dbReference type="InterPro" id="IPR007052">
    <property type="entry name" value="CS_dom"/>
</dbReference>
<evidence type="ECO:0000256" key="8">
    <source>
        <dbReference type="ARBA" id="ARBA00022832"/>
    </source>
</evidence>
<comment type="function">
    <text evidence="15">Catalyzes the third of the four reactions of the long-chain fatty acids elongation cycle. This endoplasmic reticulum-bound enzymatic process, allows the addition of two carbons to the chain of long- and very long-chain fatty acids/VLCFAs per cycle. This enzyme catalyzes the dehydration of the 3-hydroxyacyl-CoA intermediate into trans-2,3-enoyl-CoA, within each cycle of fatty acid elongation. Thereby, it participates to the production of VLCFAs of different chain lengths that are involved in multiple biological processes as precursors of membrane lipids and lipid mediators.</text>
</comment>
<evidence type="ECO:0000256" key="14">
    <source>
        <dbReference type="ARBA" id="ARBA00023239"/>
    </source>
</evidence>
<organism evidence="17 18">
    <name type="scientific">Tegillarca granosa</name>
    <name type="common">Malaysian cockle</name>
    <name type="synonym">Anadara granosa</name>
    <dbReference type="NCBI Taxonomy" id="220873"/>
    <lineage>
        <taxon>Eukaryota</taxon>
        <taxon>Metazoa</taxon>
        <taxon>Spiralia</taxon>
        <taxon>Lophotrochozoa</taxon>
        <taxon>Mollusca</taxon>
        <taxon>Bivalvia</taxon>
        <taxon>Autobranchia</taxon>
        <taxon>Pteriomorphia</taxon>
        <taxon>Arcoida</taxon>
        <taxon>Arcoidea</taxon>
        <taxon>Arcidae</taxon>
        <taxon>Tegillarca</taxon>
    </lineage>
</organism>
<dbReference type="InterPro" id="IPR008978">
    <property type="entry name" value="HSP20-like_chaperone"/>
</dbReference>
<keyword evidence="12 15" id="KW-0472">Membrane</keyword>
<dbReference type="Pfam" id="PF04969">
    <property type="entry name" value="CS"/>
    <property type="match status" value="1"/>
</dbReference>
<evidence type="ECO:0000256" key="4">
    <source>
        <dbReference type="ARBA" id="ARBA00013122"/>
    </source>
</evidence>
<keyword evidence="6 15" id="KW-0812">Transmembrane</keyword>
<dbReference type="EMBL" id="JARBDR010000903">
    <property type="protein sequence ID" value="KAJ8304647.1"/>
    <property type="molecule type" value="Genomic_DNA"/>
</dbReference>
<feature type="transmembrane region" description="Helical" evidence="15">
    <location>
        <begin position="213"/>
        <end position="232"/>
    </location>
</feature>
<evidence type="ECO:0000256" key="9">
    <source>
        <dbReference type="ARBA" id="ARBA00022989"/>
    </source>
</evidence>
<evidence type="ECO:0000256" key="6">
    <source>
        <dbReference type="ARBA" id="ARBA00022692"/>
    </source>
</evidence>
<name>A0ABQ9EM29_TEGGR</name>
<evidence type="ECO:0000313" key="18">
    <source>
        <dbReference type="Proteomes" id="UP001217089"/>
    </source>
</evidence>
<feature type="domain" description="CS" evidence="16">
    <location>
        <begin position="4"/>
        <end position="95"/>
    </location>
</feature>
<dbReference type="Gene3D" id="2.60.40.790">
    <property type="match status" value="1"/>
</dbReference>
<dbReference type="EC" id="4.2.1.134" evidence="4 15"/>
<reference evidence="17 18" key="1">
    <citation type="submission" date="2022-12" db="EMBL/GenBank/DDBJ databases">
        <title>Chromosome-level genome of Tegillarca granosa.</title>
        <authorList>
            <person name="Kim J."/>
        </authorList>
    </citation>
    <scope>NUCLEOTIDE SEQUENCE [LARGE SCALE GENOMIC DNA]</scope>
    <source>
        <strain evidence="17">Teg-2019</strain>
        <tissue evidence="17">Adductor muscle</tissue>
    </source>
</reference>
<evidence type="ECO:0000313" key="17">
    <source>
        <dbReference type="EMBL" id="KAJ8304647.1"/>
    </source>
</evidence>
<gene>
    <name evidence="17" type="ORF">KUTeg_018230</name>
</gene>
<keyword evidence="13 15" id="KW-0275">Fatty acid biosynthesis</keyword>
<keyword evidence="5 15" id="KW-0444">Lipid biosynthesis</keyword>
<evidence type="ECO:0000256" key="11">
    <source>
        <dbReference type="ARBA" id="ARBA00023098"/>
    </source>
</evidence>
<comment type="catalytic activity">
    <reaction evidence="15">
        <text>a very-long-chain (3R)-3-hydroxyacyl-CoA = a very-long-chain (2E)-enoyl-CoA + H2O</text>
        <dbReference type="Rhea" id="RHEA:45812"/>
        <dbReference type="ChEBI" id="CHEBI:15377"/>
        <dbReference type="ChEBI" id="CHEBI:83728"/>
        <dbReference type="ChEBI" id="CHEBI:85440"/>
        <dbReference type="EC" id="4.2.1.134"/>
    </reaction>
</comment>
<keyword evidence="14 15" id="KW-0456">Lyase</keyword>
<evidence type="ECO:0000256" key="1">
    <source>
        <dbReference type="ARBA" id="ARBA00004477"/>
    </source>
</evidence>
<evidence type="ECO:0000256" key="12">
    <source>
        <dbReference type="ARBA" id="ARBA00023136"/>
    </source>
</evidence>
<dbReference type="Pfam" id="PF04387">
    <property type="entry name" value="PTPLA"/>
    <property type="match status" value="1"/>
</dbReference>
<dbReference type="CDD" id="cd06465">
    <property type="entry name" value="p23_hB-ind1_like"/>
    <property type="match status" value="1"/>
</dbReference>
<dbReference type="PANTHER" id="PTHR11035:SF35">
    <property type="entry name" value="VERY-LONG-CHAIN (3R)-3-HYDROXYACYL-COA DEHYDRATASE"/>
    <property type="match status" value="1"/>
</dbReference>
<keyword evidence="8 15" id="KW-0276">Fatty acid metabolism</keyword>
<dbReference type="InterPro" id="IPR007482">
    <property type="entry name" value="Tyr_Pase-like_PTPLA"/>
</dbReference>
<sequence length="335" mass="38858">MAETLRPFVYWGQKVDQISLKVDLTDVSNENVVLTEDGLKFTADAYGVKGYNRYEIDLEFYLPVDPDNSKYRVQGRAVEFQIQKSGDGEVWPRLTREKVKYPWLKIDFDKVAYEDESDKEQDEDPFVGFAYIVTVLCYRLIRNREEAIVSGFEAVGTQMMICQGIAILEILHPMLGLVKTSVIAPAMQVFGRNFVLFVVILHEPRLHEAPALYALFLVWSAIELIRYPFYMLSTIEKPLKLVTWLRYTIWIPLYPLGIFLEATIIIMSIPLYMQTKVFSLQLPNSYNMAFYFPWFLAAYLVVLAIAGYSMCSYMYRQRQKVLGNKKSKLNGKKRS</sequence>
<keyword evidence="18" id="KW-1185">Reference proteome</keyword>
<evidence type="ECO:0000256" key="5">
    <source>
        <dbReference type="ARBA" id="ARBA00022516"/>
    </source>
</evidence>
<dbReference type="PROSITE" id="PS51203">
    <property type="entry name" value="CS"/>
    <property type="match status" value="1"/>
</dbReference>
<evidence type="ECO:0000259" key="16">
    <source>
        <dbReference type="PROSITE" id="PS51203"/>
    </source>
</evidence>
<keyword evidence="7 15" id="KW-0256">Endoplasmic reticulum</keyword>
<proteinExistence type="inferred from homology"/>
<comment type="pathway">
    <text evidence="2 15">Lipid metabolism; fatty acid biosynthesis.</text>
</comment>
<dbReference type="SUPFAM" id="SSF49764">
    <property type="entry name" value="HSP20-like chaperones"/>
    <property type="match status" value="1"/>
</dbReference>
<comment type="caution">
    <text evidence="15">Lacks conserved residue(s) required for the propagation of feature annotation.</text>
</comment>
<feature type="transmembrane region" description="Helical" evidence="15">
    <location>
        <begin position="292"/>
        <end position="315"/>
    </location>
</feature>
<comment type="subcellular location">
    <subcellularLocation>
        <location evidence="1 15">Endoplasmic reticulum membrane</location>
        <topology evidence="1 15">Multi-pass membrane protein</topology>
    </subcellularLocation>
</comment>
<dbReference type="Proteomes" id="UP001217089">
    <property type="component" value="Unassembled WGS sequence"/>
</dbReference>
<feature type="transmembrane region" description="Helical" evidence="15">
    <location>
        <begin position="253"/>
        <end position="272"/>
    </location>
</feature>
<evidence type="ECO:0000256" key="10">
    <source>
        <dbReference type="ARBA" id="ARBA00023054"/>
    </source>
</evidence>
<protein>
    <recommendedName>
        <fullName evidence="4 15">Very-long-chain (3R)-3-hydroxyacyl-CoA dehydratase</fullName>
        <ecNumber evidence="4 15">4.2.1.134</ecNumber>
    </recommendedName>
</protein>
<accession>A0ABQ9EM29</accession>
<dbReference type="PANTHER" id="PTHR11035">
    <property type="entry name" value="VERY-LONG-CHAIN (3R)-3-HYDROXYACYL-COA DEHYDRATASE"/>
    <property type="match status" value="1"/>
</dbReference>
<comment type="similarity">
    <text evidence="3 15">Belongs to the very long-chain fatty acids dehydratase HACD family.</text>
</comment>
<evidence type="ECO:0000256" key="7">
    <source>
        <dbReference type="ARBA" id="ARBA00022824"/>
    </source>
</evidence>
<evidence type="ECO:0000256" key="2">
    <source>
        <dbReference type="ARBA" id="ARBA00005194"/>
    </source>
</evidence>
<keyword evidence="9 15" id="KW-1133">Transmembrane helix</keyword>